<dbReference type="EMBL" id="AWWV01006008">
    <property type="protein sequence ID" value="OMP03603.1"/>
    <property type="molecule type" value="Genomic_DNA"/>
</dbReference>
<sequence>MASLAKSDPYPTNTPSYRA</sequence>
<accession>A0A1R3K957</accession>
<dbReference type="Proteomes" id="UP000188268">
    <property type="component" value="Unassembled WGS sequence"/>
</dbReference>
<name>A0A1R3K957_COCAP</name>
<reference evidence="1 2" key="1">
    <citation type="submission" date="2013-09" db="EMBL/GenBank/DDBJ databases">
        <title>Corchorus capsularis genome sequencing.</title>
        <authorList>
            <person name="Alam M."/>
            <person name="Haque M.S."/>
            <person name="Islam M.S."/>
            <person name="Emdad E.M."/>
            <person name="Islam M.M."/>
            <person name="Ahmed B."/>
            <person name="Halim A."/>
            <person name="Hossen Q.M.M."/>
            <person name="Hossain M.Z."/>
            <person name="Ahmed R."/>
            <person name="Khan M.M."/>
            <person name="Islam R."/>
            <person name="Rashid M.M."/>
            <person name="Khan S.A."/>
            <person name="Rahman M.S."/>
            <person name="Alam M."/>
        </authorList>
    </citation>
    <scope>NUCLEOTIDE SEQUENCE [LARGE SCALE GENOMIC DNA]</scope>
    <source>
        <strain evidence="2">cv. CVL-1</strain>
        <tissue evidence="1">Whole seedling</tissue>
    </source>
</reference>
<evidence type="ECO:0000313" key="2">
    <source>
        <dbReference type="Proteomes" id="UP000188268"/>
    </source>
</evidence>
<proteinExistence type="predicted"/>
<organism evidence="1 2">
    <name type="scientific">Corchorus capsularis</name>
    <name type="common">Jute</name>
    <dbReference type="NCBI Taxonomy" id="210143"/>
    <lineage>
        <taxon>Eukaryota</taxon>
        <taxon>Viridiplantae</taxon>
        <taxon>Streptophyta</taxon>
        <taxon>Embryophyta</taxon>
        <taxon>Tracheophyta</taxon>
        <taxon>Spermatophyta</taxon>
        <taxon>Magnoliopsida</taxon>
        <taxon>eudicotyledons</taxon>
        <taxon>Gunneridae</taxon>
        <taxon>Pentapetalae</taxon>
        <taxon>rosids</taxon>
        <taxon>malvids</taxon>
        <taxon>Malvales</taxon>
        <taxon>Malvaceae</taxon>
        <taxon>Grewioideae</taxon>
        <taxon>Apeibeae</taxon>
        <taxon>Corchorus</taxon>
    </lineage>
</organism>
<protein>
    <submittedName>
        <fullName evidence="1">Uncharacterized protein</fullName>
    </submittedName>
</protein>
<gene>
    <name evidence="1" type="ORF">CCACVL1_02345</name>
</gene>
<comment type="caution">
    <text evidence="1">The sequence shown here is derived from an EMBL/GenBank/DDBJ whole genome shotgun (WGS) entry which is preliminary data.</text>
</comment>
<keyword evidence="2" id="KW-1185">Reference proteome</keyword>
<dbReference type="AlphaFoldDB" id="A0A1R3K957"/>
<dbReference type="Gramene" id="OMP03603">
    <property type="protein sequence ID" value="OMP03603"/>
    <property type="gene ID" value="CCACVL1_02345"/>
</dbReference>
<evidence type="ECO:0000313" key="1">
    <source>
        <dbReference type="EMBL" id="OMP03603.1"/>
    </source>
</evidence>